<dbReference type="Pfam" id="PF00775">
    <property type="entry name" value="Dioxygenase_C"/>
    <property type="match status" value="1"/>
</dbReference>
<proteinExistence type="inferred from homology"/>
<dbReference type="AlphaFoldDB" id="A0A317FBF4"/>
<dbReference type="PANTHER" id="PTHR33711">
    <property type="entry name" value="DIOXYGENASE, PUTATIVE (AFU_ORTHOLOGUE AFUA_2G02910)-RELATED"/>
    <property type="match status" value="1"/>
</dbReference>
<dbReference type="InterPro" id="IPR000627">
    <property type="entry name" value="Intradiol_dOase_C"/>
</dbReference>
<dbReference type="NCBIfam" id="TIGR02423">
    <property type="entry name" value="protocat_alph"/>
    <property type="match status" value="1"/>
</dbReference>
<keyword evidence="3" id="KW-0560">Oxidoreductase</keyword>
<dbReference type="GO" id="GO:0008199">
    <property type="term" value="F:ferric iron binding"/>
    <property type="evidence" value="ECO:0007669"/>
    <property type="project" value="InterPro"/>
</dbReference>
<gene>
    <name evidence="5" type="primary">pcaG</name>
    <name evidence="5" type="ORF">DFH01_14740</name>
</gene>
<feature type="domain" description="Intradiol ring-cleavage dioxygenases" evidence="4">
    <location>
        <begin position="12"/>
        <end position="183"/>
    </location>
</feature>
<dbReference type="EMBL" id="QGNA01000003">
    <property type="protein sequence ID" value="PWS36414.1"/>
    <property type="molecule type" value="Genomic_DNA"/>
</dbReference>
<evidence type="ECO:0000256" key="3">
    <source>
        <dbReference type="ARBA" id="ARBA00023002"/>
    </source>
</evidence>
<keyword evidence="6" id="KW-1185">Reference proteome</keyword>
<dbReference type="SUPFAM" id="SSF49482">
    <property type="entry name" value="Aromatic compound dioxygenase"/>
    <property type="match status" value="1"/>
</dbReference>
<dbReference type="InterPro" id="IPR012786">
    <property type="entry name" value="Protocat_dOase_a"/>
</dbReference>
<organism evidence="5 6">
    <name type="scientific">Falsiroseomonas bella</name>
    <dbReference type="NCBI Taxonomy" id="2184016"/>
    <lineage>
        <taxon>Bacteria</taxon>
        <taxon>Pseudomonadati</taxon>
        <taxon>Pseudomonadota</taxon>
        <taxon>Alphaproteobacteria</taxon>
        <taxon>Acetobacterales</taxon>
        <taxon>Roseomonadaceae</taxon>
        <taxon>Falsiroseomonas</taxon>
    </lineage>
</organism>
<dbReference type="GO" id="GO:0018578">
    <property type="term" value="F:protocatechuate 3,4-dioxygenase activity"/>
    <property type="evidence" value="ECO:0007669"/>
    <property type="project" value="InterPro"/>
</dbReference>
<comment type="caution">
    <text evidence="5">The sequence shown here is derived from an EMBL/GenBank/DDBJ whole genome shotgun (WGS) entry which is preliminary data.</text>
</comment>
<reference evidence="6" key="1">
    <citation type="submission" date="2018-05" db="EMBL/GenBank/DDBJ databases">
        <authorList>
            <person name="Du Z."/>
            <person name="Wang X."/>
        </authorList>
    </citation>
    <scope>NUCLEOTIDE SEQUENCE [LARGE SCALE GENOMIC DNA]</scope>
    <source>
        <strain evidence="6">CQN31</strain>
    </source>
</reference>
<evidence type="ECO:0000313" key="6">
    <source>
        <dbReference type="Proteomes" id="UP000245765"/>
    </source>
</evidence>
<dbReference type="PANTHER" id="PTHR33711:SF9">
    <property type="entry name" value="PROTOCATECHUATE 3,4-DIOXYGENASE ALPHA CHAIN"/>
    <property type="match status" value="1"/>
</dbReference>
<dbReference type="InterPro" id="IPR015889">
    <property type="entry name" value="Intradiol_dOase_core"/>
</dbReference>
<keyword evidence="2 5" id="KW-0223">Dioxygenase</keyword>
<dbReference type="InterPro" id="IPR050770">
    <property type="entry name" value="Intradiol_RC_Dioxygenase"/>
</dbReference>
<evidence type="ECO:0000256" key="2">
    <source>
        <dbReference type="ARBA" id="ARBA00022964"/>
    </source>
</evidence>
<evidence type="ECO:0000256" key="1">
    <source>
        <dbReference type="ARBA" id="ARBA00007825"/>
    </source>
</evidence>
<evidence type="ECO:0000259" key="4">
    <source>
        <dbReference type="Pfam" id="PF00775"/>
    </source>
</evidence>
<accession>A0A317FBF4</accession>
<name>A0A317FBF4_9PROT</name>
<evidence type="ECO:0000313" key="5">
    <source>
        <dbReference type="EMBL" id="PWS36414.1"/>
    </source>
</evidence>
<dbReference type="Proteomes" id="UP000245765">
    <property type="component" value="Unassembled WGS sequence"/>
</dbReference>
<sequence length="192" mass="20986">MRMFPTSQQTIGPFFPAEFFGPADHDLTRVSAEAAPTRRGEAILLRGRVTRQGGLPCVNAVLELWQADAAGRFAGDADADPDFLFWGRARTDGDGRYAFRTVLPGRFADQLGPRASHANVTLLGSGLMRRVLTTLFFPRAAEELAADPVLALVPSGRRPLLLADPAGEEDGLRVFRFDIRLRGTDETPFFAV</sequence>
<protein>
    <submittedName>
        <fullName evidence="5">Protocatechuate 3,4-dioxygenase subunit alpha</fullName>
    </submittedName>
</protein>
<comment type="similarity">
    <text evidence="1">Belongs to the intradiol ring-cleavage dioxygenase family.</text>
</comment>
<dbReference type="Gene3D" id="2.60.130.10">
    <property type="entry name" value="Aromatic compound dioxygenase"/>
    <property type="match status" value="1"/>
</dbReference>